<reference evidence="6 7" key="1">
    <citation type="submission" date="2020-02" db="EMBL/GenBank/DDBJ databases">
        <title>complete genome sequence of Rhodobacteraceae bacterium.</title>
        <authorList>
            <person name="Park J."/>
            <person name="Kim Y.-S."/>
            <person name="Kim K.-H."/>
        </authorList>
    </citation>
    <scope>NUCLEOTIDE SEQUENCE [LARGE SCALE GENOMIC DNA]</scope>
    <source>
        <strain evidence="6 7">RR4-56</strain>
    </source>
</reference>
<proteinExistence type="inferred from homology"/>
<keyword evidence="4" id="KW-0949">S-adenosyl-L-methionine</keyword>
<dbReference type="GO" id="GO:0002128">
    <property type="term" value="P:tRNA nucleoside ribose methylation"/>
    <property type="evidence" value="ECO:0007669"/>
    <property type="project" value="TreeGrafter"/>
</dbReference>
<dbReference type="PANTHER" id="PTHR42786">
    <property type="entry name" value="TRNA/RRNA METHYLTRANSFERASE"/>
    <property type="match status" value="1"/>
</dbReference>
<evidence type="ECO:0000313" key="7">
    <source>
        <dbReference type="Proteomes" id="UP000503336"/>
    </source>
</evidence>
<dbReference type="Proteomes" id="UP000503336">
    <property type="component" value="Chromosome"/>
</dbReference>
<dbReference type="CDD" id="cd18093">
    <property type="entry name" value="SpoU-like_TrmJ"/>
    <property type="match status" value="1"/>
</dbReference>
<dbReference type="PANTHER" id="PTHR42786:SF7">
    <property type="entry name" value="TRNA_RRNA METHYLTRANSFERASE SPOU TYPE DOMAIN-CONTAINING PROTEIN"/>
    <property type="match status" value="1"/>
</dbReference>
<evidence type="ECO:0000256" key="4">
    <source>
        <dbReference type="ARBA" id="ARBA00022691"/>
    </source>
</evidence>
<evidence type="ECO:0000256" key="3">
    <source>
        <dbReference type="ARBA" id="ARBA00022679"/>
    </source>
</evidence>
<dbReference type="InterPro" id="IPR029026">
    <property type="entry name" value="tRNA_m1G_MTases_N"/>
</dbReference>
<dbReference type="KEGG" id="hdh:G5B40_00065"/>
<name>A0A7L5BSI3_9RHOB</name>
<evidence type="ECO:0000256" key="2">
    <source>
        <dbReference type="ARBA" id="ARBA00022603"/>
    </source>
</evidence>
<keyword evidence="2 6" id="KW-0489">Methyltransferase</keyword>
<dbReference type="Gene3D" id="3.40.1280.10">
    <property type="match status" value="1"/>
</dbReference>
<dbReference type="GO" id="GO:0003723">
    <property type="term" value="F:RNA binding"/>
    <property type="evidence" value="ECO:0007669"/>
    <property type="project" value="InterPro"/>
</dbReference>
<dbReference type="Gene3D" id="1.10.8.590">
    <property type="match status" value="1"/>
</dbReference>
<dbReference type="InterPro" id="IPR004384">
    <property type="entry name" value="RNA_MeTrfase_TrmJ/LasT"/>
</dbReference>
<evidence type="ECO:0000259" key="5">
    <source>
        <dbReference type="Pfam" id="PF00588"/>
    </source>
</evidence>
<dbReference type="InterPro" id="IPR001537">
    <property type="entry name" value="SpoU_MeTrfase"/>
</dbReference>
<gene>
    <name evidence="6" type="ORF">G5B40_00065</name>
</gene>
<protein>
    <submittedName>
        <fullName evidence="6">RNA methyltransferase</fullName>
    </submittedName>
</protein>
<dbReference type="AlphaFoldDB" id="A0A7L5BSI3"/>
<sequence>MTADQQNTLNQVTPREPAMILVEPQMPENIGGAARAMWNFGLTKMRLVAPRDGWPSPKAVAMASGAGRLLDNARHFGTTAEAVADLTHVYATTARPRGMTKRVLEPEAAMREAGERIAAGERVGVLFGRERTGLETDDIVRANTIVTVPVNPEFPSLNLAQCVLLIGYEWRRLADAAPRAVASETEMAASAEVERMIDHLVEELDEAGFFFPPEKRDSMLVNLANLFRRAPLTTPEVRTLRGVIRALAVKRRGS</sequence>
<dbReference type="GO" id="GO:0005829">
    <property type="term" value="C:cytosol"/>
    <property type="evidence" value="ECO:0007669"/>
    <property type="project" value="TreeGrafter"/>
</dbReference>
<accession>A0A7L5BSI3</accession>
<dbReference type="PIRSF" id="PIRSF004808">
    <property type="entry name" value="LasT"/>
    <property type="match status" value="1"/>
</dbReference>
<keyword evidence="3 6" id="KW-0808">Transferase</keyword>
<comment type="similarity">
    <text evidence="1">Belongs to the class IV-like SAM-binding methyltransferase superfamily. RNA methyltransferase TrmH family.</text>
</comment>
<dbReference type="GO" id="GO:0008173">
    <property type="term" value="F:RNA methyltransferase activity"/>
    <property type="evidence" value="ECO:0007669"/>
    <property type="project" value="InterPro"/>
</dbReference>
<dbReference type="SUPFAM" id="SSF75217">
    <property type="entry name" value="alpha/beta knot"/>
    <property type="match status" value="1"/>
</dbReference>
<evidence type="ECO:0000313" key="6">
    <source>
        <dbReference type="EMBL" id="QIE53975.1"/>
    </source>
</evidence>
<dbReference type="InterPro" id="IPR029028">
    <property type="entry name" value="Alpha/beta_knot_MTases"/>
</dbReference>
<dbReference type="RefSeq" id="WP_165093546.1">
    <property type="nucleotide sequence ID" value="NZ_CP049056.1"/>
</dbReference>
<dbReference type="Pfam" id="PF00588">
    <property type="entry name" value="SpoU_methylase"/>
    <property type="match status" value="1"/>
</dbReference>
<evidence type="ECO:0000256" key="1">
    <source>
        <dbReference type="ARBA" id="ARBA00007228"/>
    </source>
</evidence>
<feature type="domain" description="tRNA/rRNA methyltransferase SpoU type" evidence="5">
    <location>
        <begin position="19"/>
        <end position="167"/>
    </location>
</feature>
<dbReference type="EMBL" id="CP049056">
    <property type="protein sequence ID" value="QIE53975.1"/>
    <property type="molecule type" value="Genomic_DNA"/>
</dbReference>
<keyword evidence="7" id="KW-1185">Reference proteome</keyword>
<organism evidence="6 7">
    <name type="scientific">Pikeienuella piscinae</name>
    <dbReference type="NCBI Taxonomy" id="2748098"/>
    <lineage>
        <taxon>Bacteria</taxon>
        <taxon>Pseudomonadati</taxon>
        <taxon>Pseudomonadota</taxon>
        <taxon>Alphaproteobacteria</taxon>
        <taxon>Rhodobacterales</taxon>
        <taxon>Paracoccaceae</taxon>
        <taxon>Pikeienuella</taxon>
    </lineage>
</organism>